<dbReference type="AlphaFoldDB" id="A0A2J9PKF2"/>
<organism evidence="1 2">
    <name type="scientific">Aerococcus viridans</name>
    <dbReference type="NCBI Taxonomy" id="1377"/>
    <lineage>
        <taxon>Bacteria</taxon>
        <taxon>Bacillati</taxon>
        <taxon>Bacillota</taxon>
        <taxon>Bacilli</taxon>
        <taxon>Lactobacillales</taxon>
        <taxon>Aerococcaceae</taxon>
        <taxon>Aerococcus</taxon>
    </lineage>
</organism>
<evidence type="ECO:0000313" key="1">
    <source>
        <dbReference type="EMBL" id="PNL90833.1"/>
    </source>
</evidence>
<dbReference type="Proteomes" id="UP000192813">
    <property type="component" value="Unassembled WGS sequence"/>
</dbReference>
<dbReference type="EMBL" id="NBTM02000001">
    <property type="protein sequence ID" value="PNL90833.1"/>
    <property type="molecule type" value="Genomic_DNA"/>
</dbReference>
<proteinExistence type="predicted"/>
<accession>A0A2J9PKF2</accession>
<evidence type="ECO:0000313" key="2">
    <source>
        <dbReference type="Proteomes" id="UP000192813"/>
    </source>
</evidence>
<comment type="caution">
    <text evidence="1">The sequence shown here is derived from an EMBL/GenBank/DDBJ whole genome shotgun (WGS) entry which is preliminary data.</text>
</comment>
<gene>
    <name evidence="1" type="ORF">A6J77_000545</name>
</gene>
<name>A0A2J9PKF2_9LACT</name>
<reference evidence="2" key="1">
    <citation type="submission" date="2017-12" db="EMBL/GenBank/DDBJ databases">
        <title>FDA dAtabase for Regulatory Grade micrObial Sequences (FDA-ARGOS): Supporting development and validation of Infectious Disease Dx tests.</title>
        <authorList>
            <person name="Hoffmann M."/>
            <person name="Allard M."/>
            <person name="Evans P."/>
            <person name="Brown E."/>
            <person name="Tallon L."/>
            <person name="Sadzewicz L."/>
            <person name="Sengamalay N."/>
            <person name="Ott S."/>
            <person name="Godinez A."/>
            <person name="Nagaraj S."/>
            <person name="Vavikolanu K."/>
            <person name="Aluvathingal J."/>
            <person name="Nadendla S."/>
            <person name="Sichtig H."/>
        </authorList>
    </citation>
    <scope>NUCLEOTIDE SEQUENCE [LARGE SCALE GENOMIC DNA]</scope>
    <source>
        <strain evidence="2">FDAARGOS_249</strain>
    </source>
</reference>
<sequence>MNENWFEDSVACLNVAKDTILYLEKTVPNAVEDEVLIPYVKVYTKNTLENLKSPLDYSANFIFHEYCREMYVSNNEVKKNGAGKPQFPLTDNKDKFEKEMDRKFKGLDQTQPKVYSLLESMQYFNNKKWVKILNKLVNDNKHNFLTKHALKEFGVQVKYLKTIDGLIFNNVGAFNSGKDNIVLGDIPFNEITAPTHPYVEEYDADFFYKLHFLDTNTEVVDTLKNIYKEIKEYIFNLQEITKKNP</sequence>
<dbReference type="RefSeq" id="WP_083067609.1">
    <property type="nucleotide sequence ID" value="NZ_NBTM02000001.1"/>
</dbReference>
<protein>
    <submittedName>
        <fullName evidence="1">Uncharacterized protein</fullName>
    </submittedName>
</protein>